<keyword evidence="1" id="KW-0285">Flavoprotein</keyword>
<proteinExistence type="predicted"/>
<comment type="caution">
    <text evidence="5">The sequence shown here is derived from an EMBL/GenBank/DDBJ whole genome shotgun (WGS) entry which is preliminary data.</text>
</comment>
<feature type="domain" description="FAD-binding PCMH-type" evidence="4">
    <location>
        <begin position="1"/>
        <end position="177"/>
    </location>
</feature>
<dbReference type="EMBL" id="NWTC01000012">
    <property type="protein sequence ID" value="PDT46594.1"/>
    <property type="molecule type" value="Genomic_DNA"/>
</dbReference>
<evidence type="ECO:0000313" key="6">
    <source>
        <dbReference type="Proteomes" id="UP000220353"/>
    </source>
</evidence>
<organism evidence="5 6">
    <name type="scientific">Rhizobium fredii</name>
    <name type="common">Sinorhizobium fredii</name>
    <dbReference type="NCBI Taxonomy" id="380"/>
    <lineage>
        <taxon>Bacteria</taxon>
        <taxon>Pseudomonadati</taxon>
        <taxon>Pseudomonadota</taxon>
        <taxon>Alphaproteobacteria</taxon>
        <taxon>Hyphomicrobiales</taxon>
        <taxon>Rhizobiaceae</taxon>
        <taxon>Sinorhizobium/Ensifer group</taxon>
        <taxon>Sinorhizobium</taxon>
    </lineage>
</organism>
<keyword evidence="3" id="KW-0560">Oxidoreductase</keyword>
<dbReference type="InterPro" id="IPR005107">
    <property type="entry name" value="CO_DH_flav_C"/>
</dbReference>
<dbReference type="RefSeq" id="WP_097587098.1">
    <property type="nucleotide sequence ID" value="NZ_NWTC01000012.1"/>
</dbReference>
<dbReference type="InterPro" id="IPR036318">
    <property type="entry name" value="FAD-bd_PCMH-like_sf"/>
</dbReference>
<dbReference type="PANTHER" id="PTHR42659:SF2">
    <property type="entry name" value="XANTHINE DEHYDROGENASE SUBUNIT C-RELATED"/>
    <property type="match status" value="1"/>
</dbReference>
<dbReference type="Proteomes" id="UP000220353">
    <property type="component" value="Unassembled WGS sequence"/>
</dbReference>
<dbReference type="GO" id="GO:0071949">
    <property type="term" value="F:FAD binding"/>
    <property type="evidence" value="ECO:0007669"/>
    <property type="project" value="InterPro"/>
</dbReference>
<dbReference type="GO" id="GO:0016491">
    <property type="term" value="F:oxidoreductase activity"/>
    <property type="evidence" value="ECO:0007669"/>
    <property type="project" value="UniProtKB-KW"/>
</dbReference>
<dbReference type="InterPro" id="IPR016166">
    <property type="entry name" value="FAD-bd_PCMH"/>
</dbReference>
<dbReference type="InterPro" id="IPR036683">
    <property type="entry name" value="CO_DH_flav_C_dom_sf"/>
</dbReference>
<dbReference type="Gene3D" id="3.30.43.10">
    <property type="entry name" value="Uridine Diphospho-n-acetylenolpyruvylglucosamine Reductase, domain 2"/>
    <property type="match status" value="1"/>
</dbReference>
<dbReference type="PANTHER" id="PTHR42659">
    <property type="entry name" value="XANTHINE DEHYDROGENASE SUBUNIT C-RELATED"/>
    <property type="match status" value="1"/>
</dbReference>
<dbReference type="Pfam" id="PF00941">
    <property type="entry name" value="FAD_binding_5"/>
    <property type="match status" value="1"/>
</dbReference>
<evidence type="ECO:0000256" key="2">
    <source>
        <dbReference type="ARBA" id="ARBA00022827"/>
    </source>
</evidence>
<gene>
    <name evidence="5" type="ORF">CO661_16915</name>
</gene>
<dbReference type="SUPFAM" id="SSF56176">
    <property type="entry name" value="FAD-binding/transporter-associated domain-like"/>
    <property type="match status" value="1"/>
</dbReference>
<dbReference type="Pfam" id="PF03450">
    <property type="entry name" value="CO_deh_flav_C"/>
    <property type="match status" value="1"/>
</dbReference>
<dbReference type="InterPro" id="IPR051312">
    <property type="entry name" value="Diverse_Substr_Oxidored"/>
</dbReference>
<dbReference type="InterPro" id="IPR002346">
    <property type="entry name" value="Mopterin_DH_FAD-bd"/>
</dbReference>
<evidence type="ECO:0000256" key="1">
    <source>
        <dbReference type="ARBA" id="ARBA00022630"/>
    </source>
</evidence>
<protein>
    <submittedName>
        <fullName evidence="5">Carbon monoxide dehydrogenase</fullName>
    </submittedName>
</protein>
<dbReference type="Gene3D" id="3.30.465.10">
    <property type="match status" value="1"/>
</dbReference>
<accession>A0A2A6LVK0</accession>
<reference evidence="5 6" key="1">
    <citation type="submission" date="2017-09" db="EMBL/GenBank/DDBJ databases">
        <title>Comparative genomics of rhizobia isolated from Phaseolus vulgaris in China.</title>
        <authorList>
            <person name="Tong W."/>
        </authorList>
    </citation>
    <scope>NUCLEOTIDE SEQUENCE [LARGE SCALE GENOMIC DNA]</scope>
    <source>
        <strain evidence="5 6">PCH1</strain>
    </source>
</reference>
<dbReference type="SMART" id="SM01092">
    <property type="entry name" value="CO_deh_flav_C"/>
    <property type="match status" value="1"/>
</dbReference>
<keyword evidence="2" id="KW-0274">FAD</keyword>
<dbReference type="SUPFAM" id="SSF55447">
    <property type="entry name" value="CO dehydrogenase flavoprotein C-terminal domain-like"/>
    <property type="match status" value="1"/>
</dbReference>
<dbReference type="Gene3D" id="3.30.390.50">
    <property type="entry name" value="CO dehydrogenase flavoprotein, C-terminal domain"/>
    <property type="match status" value="1"/>
</dbReference>
<dbReference type="InterPro" id="IPR016169">
    <property type="entry name" value="FAD-bd_PCMH_sub2"/>
</dbReference>
<name>A0A2A6LVK0_RHIFR</name>
<evidence type="ECO:0000313" key="5">
    <source>
        <dbReference type="EMBL" id="PDT46594.1"/>
    </source>
</evidence>
<sequence>MKPAPFEYLAATSISEATEALAAAAGDGKIIAGGQSLMPMINFRLVKPTILIDINRIAGLDRIEKHGERLRIGATVRHHMTATDVLIQQHVPIIHDAMHHVAHLTVRNRGTFCGSVCHADPAAEMPMMTLLLNGIIEACSIRGKRKIPAAEFFVGSLMNALEPDEIVTSVEIDTLPPDTGWGFEEFSKRQGDFALACVAVTMRIVDDVACDVRFGMMGVGETPLRLREIEELVDGKTMSEALLEEVSETLKGLLHPNSDIHASADYRRHLAAALSRRALRDAWKRANLREVKADE</sequence>
<dbReference type="AlphaFoldDB" id="A0A2A6LVK0"/>
<dbReference type="InterPro" id="IPR016167">
    <property type="entry name" value="FAD-bd_PCMH_sub1"/>
</dbReference>
<evidence type="ECO:0000259" key="4">
    <source>
        <dbReference type="PROSITE" id="PS51387"/>
    </source>
</evidence>
<dbReference type="PROSITE" id="PS51387">
    <property type="entry name" value="FAD_PCMH"/>
    <property type="match status" value="1"/>
</dbReference>
<evidence type="ECO:0000256" key="3">
    <source>
        <dbReference type="ARBA" id="ARBA00023002"/>
    </source>
</evidence>